<reference evidence="1 2" key="1">
    <citation type="submission" date="2023-07" db="EMBL/GenBank/DDBJ databases">
        <title>Sorghum-associated microbial communities from plants grown in Nebraska, USA.</title>
        <authorList>
            <person name="Schachtman D."/>
        </authorList>
    </citation>
    <scope>NUCLEOTIDE SEQUENCE [LARGE SCALE GENOMIC DNA]</scope>
    <source>
        <strain evidence="1 2">DS1307</strain>
    </source>
</reference>
<keyword evidence="2" id="KW-1185">Reference proteome</keyword>
<comment type="caution">
    <text evidence="1">The sequence shown here is derived from an EMBL/GenBank/DDBJ whole genome shotgun (WGS) entry which is preliminary data.</text>
</comment>
<evidence type="ECO:0000313" key="2">
    <source>
        <dbReference type="Proteomes" id="UP001241472"/>
    </source>
</evidence>
<accession>A0ABT9PR48</accession>
<organism evidence="1 2">
    <name type="scientific">Neorhizobium huautlense</name>
    <dbReference type="NCBI Taxonomy" id="67774"/>
    <lineage>
        <taxon>Bacteria</taxon>
        <taxon>Pseudomonadati</taxon>
        <taxon>Pseudomonadota</taxon>
        <taxon>Alphaproteobacteria</taxon>
        <taxon>Hyphomicrobiales</taxon>
        <taxon>Rhizobiaceae</taxon>
        <taxon>Rhizobium/Agrobacterium group</taxon>
        <taxon>Neorhizobium</taxon>
    </lineage>
</organism>
<dbReference type="Proteomes" id="UP001241472">
    <property type="component" value="Unassembled WGS sequence"/>
</dbReference>
<protein>
    <submittedName>
        <fullName evidence="1">Uncharacterized protein</fullName>
    </submittedName>
</protein>
<name>A0ABT9PR48_9HYPH</name>
<dbReference type="RefSeq" id="WP_306833159.1">
    <property type="nucleotide sequence ID" value="NZ_JAUSRF010000004.1"/>
</dbReference>
<sequence>MHDIESVVAGLKKIRDEICTIDERSVVAHLVGLALHEALLMAWESVRRDPDEKRRAARFFRLYAIMPKD</sequence>
<gene>
    <name evidence="1" type="ORF">J2T09_001683</name>
</gene>
<proteinExistence type="predicted"/>
<dbReference type="EMBL" id="JAUSRF010000004">
    <property type="protein sequence ID" value="MDP9836938.1"/>
    <property type="molecule type" value="Genomic_DNA"/>
</dbReference>
<evidence type="ECO:0000313" key="1">
    <source>
        <dbReference type="EMBL" id="MDP9836938.1"/>
    </source>
</evidence>